<dbReference type="GO" id="GO:0005869">
    <property type="term" value="C:dynactin complex"/>
    <property type="evidence" value="ECO:0007669"/>
    <property type="project" value="InterPro"/>
</dbReference>
<protein>
    <recommendedName>
        <fullName evidence="4">Dynactin subunit 3</fullName>
    </recommendedName>
</protein>
<dbReference type="OrthoDB" id="16729at2759"/>
<keyword evidence="3" id="KW-1185">Reference proteome</keyword>
<organism evidence="2 3">
    <name type="scientific">Hermetia illucens</name>
    <name type="common">Black soldier fly</name>
    <dbReference type="NCBI Taxonomy" id="343691"/>
    <lineage>
        <taxon>Eukaryota</taxon>
        <taxon>Metazoa</taxon>
        <taxon>Ecdysozoa</taxon>
        <taxon>Arthropoda</taxon>
        <taxon>Hexapoda</taxon>
        <taxon>Insecta</taxon>
        <taxon>Pterygota</taxon>
        <taxon>Neoptera</taxon>
        <taxon>Endopterygota</taxon>
        <taxon>Diptera</taxon>
        <taxon>Brachycera</taxon>
        <taxon>Stratiomyomorpha</taxon>
        <taxon>Stratiomyidae</taxon>
        <taxon>Hermetiinae</taxon>
        <taxon>Hermetia</taxon>
    </lineage>
</organism>
<evidence type="ECO:0008006" key="4">
    <source>
        <dbReference type="Google" id="ProtNLM"/>
    </source>
</evidence>
<dbReference type="InParanoid" id="A0A7R8V8B2"/>
<dbReference type="Pfam" id="PF07426">
    <property type="entry name" value="Dynactin_p22"/>
    <property type="match status" value="1"/>
</dbReference>
<evidence type="ECO:0000256" key="1">
    <source>
        <dbReference type="SAM" id="Coils"/>
    </source>
</evidence>
<gene>
    <name evidence="2" type="ORF">HERILL_LOCUS15625</name>
</gene>
<dbReference type="FunCoup" id="A0A7R8V8B2">
    <property type="interactions" value="988"/>
</dbReference>
<feature type="coiled-coil region" evidence="1">
    <location>
        <begin position="126"/>
        <end position="185"/>
    </location>
</feature>
<dbReference type="PANTHER" id="PTHR28360">
    <property type="entry name" value="DYNACTIN SUBUNIT 3"/>
    <property type="match status" value="1"/>
</dbReference>
<keyword evidence="1" id="KW-0175">Coiled coil</keyword>
<dbReference type="PANTHER" id="PTHR28360:SF1">
    <property type="entry name" value="DYNACTIN SUBUNIT 3"/>
    <property type="match status" value="1"/>
</dbReference>
<dbReference type="InterPro" id="IPR009991">
    <property type="entry name" value="DCTN3"/>
</dbReference>
<dbReference type="AlphaFoldDB" id="A0A7R8V8B2"/>
<evidence type="ECO:0000313" key="3">
    <source>
        <dbReference type="Proteomes" id="UP000594454"/>
    </source>
</evidence>
<dbReference type="OMA" id="MFPKRRN"/>
<proteinExistence type="predicted"/>
<dbReference type="Proteomes" id="UP000594454">
    <property type="component" value="Chromosome 6"/>
</dbReference>
<sequence length="189" mass="21352">MEALDIIEKRIDSLNRVLGQLPDSNKTSSGEENLVDSLISANTLISSSLSGRENISKVVDRTAELERYLDPNYLDSTQEIKSKEVYVNTVAPELAANFEMLEKIKSLEPALGAEYFRNIPDATEKLKEMGESAAELSQRNELIEESLILAMQRYSEIQSGITESLRAMNERLDRIEEKLQRKKEVDVDV</sequence>
<reference evidence="2 3" key="1">
    <citation type="submission" date="2020-11" db="EMBL/GenBank/DDBJ databases">
        <authorList>
            <person name="Wallbank WR R."/>
            <person name="Pardo Diaz C."/>
            <person name="Kozak K."/>
            <person name="Martin S."/>
            <person name="Jiggins C."/>
            <person name="Moest M."/>
            <person name="Warren A I."/>
            <person name="Generalovic N T."/>
            <person name="Byers J.R.P. K."/>
            <person name="Montejo-Kovacevich G."/>
            <person name="Yen C E."/>
        </authorList>
    </citation>
    <scope>NUCLEOTIDE SEQUENCE [LARGE SCALE GENOMIC DNA]</scope>
</reference>
<accession>A0A7R8V8B2</accession>
<dbReference type="EMBL" id="LR899014">
    <property type="protein sequence ID" value="CAD7093340.1"/>
    <property type="molecule type" value="Genomic_DNA"/>
</dbReference>
<evidence type="ECO:0000313" key="2">
    <source>
        <dbReference type="EMBL" id="CAD7093340.1"/>
    </source>
</evidence>
<name>A0A7R8V8B2_HERIL</name>
<dbReference type="GO" id="GO:0061640">
    <property type="term" value="P:cytoskeleton-dependent cytokinesis"/>
    <property type="evidence" value="ECO:0007669"/>
    <property type="project" value="InterPro"/>
</dbReference>